<comment type="caution">
    <text evidence="3">The sequence shown here is derived from an EMBL/GenBank/DDBJ whole genome shotgun (WGS) entry which is preliminary data.</text>
</comment>
<dbReference type="Gene3D" id="3.40.190.170">
    <property type="entry name" value="Bacterial extracellular solute-binding protein, family 7"/>
    <property type="match status" value="1"/>
</dbReference>
<protein>
    <submittedName>
        <fullName evidence="3">TRAP transporter substrate-binding protein</fullName>
    </submittedName>
</protein>
<feature type="signal peptide" evidence="2">
    <location>
        <begin position="1"/>
        <end position="22"/>
    </location>
</feature>
<dbReference type="PANTHER" id="PTHR33376">
    <property type="match status" value="1"/>
</dbReference>
<dbReference type="EMBL" id="JAFLNF010000012">
    <property type="protein sequence ID" value="MBO0347420.1"/>
    <property type="molecule type" value="Genomic_DNA"/>
</dbReference>
<evidence type="ECO:0000313" key="4">
    <source>
        <dbReference type="Proteomes" id="UP000664779"/>
    </source>
</evidence>
<dbReference type="RefSeq" id="WP_206944548.1">
    <property type="nucleotide sequence ID" value="NZ_JAFLNF010000012.1"/>
</dbReference>
<dbReference type="AlphaFoldDB" id="A0A939J701"/>
<dbReference type="PANTHER" id="PTHR33376:SF5">
    <property type="entry name" value="EXTRACYTOPLASMIC SOLUTE RECEPTOR PROTEIN"/>
    <property type="match status" value="1"/>
</dbReference>
<sequence>MKKTFLKAFVAAFVLTGSGAIAQEYQFTFQSVDPAGNPNFGIQKAWTERVEEMSGGRLAIELLPVGSVVEYNETQDAVGAGILDGHITDVSYFSGKDPAFGLIANPIGAWSAPDEMFRFINYGGGYELMNKLEEPYGLKFIGATTTGLEGFVSKRALNGVDDLKGLKVRAPEGLIQEVFAAAGAVPVNLPYSEVYTALDKGVIDAADSTVFSTNHQQGLHKVAENPVYPGFHSMPLVEVSMNLEKWNALPADLQAILTVSVRDFAQDAVAILSMNDLKAFAEATADPNITVHNWSAEERAKFRTIAMDQWAKVAARSDNAQNVYEALTTYLSSQGMLK</sequence>
<name>A0A939J701_9HYPH</name>
<accession>A0A939J701</accession>
<feature type="chain" id="PRO_5037989994" evidence="2">
    <location>
        <begin position="23"/>
        <end position="338"/>
    </location>
</feature>
<dbReference type="InterPro" id="IPR018389">
    <property type="entry name" value="DctP_fam"/>
</dbReference>
<dbReference type="InterPro" id="IPR038404">
    <property type="entry name" value="TRAP_DctP_sf"/>
</dbReference>
<dbReference type="NCBIfam" id="NF037995">
    <property type="entry name" value="TRAP_S1"/>
    <property type="match status" value="1"/>
</dbReference>
<evidence type="ECO:0000256" key="2">
    <source>
        <dbReference type="SAM" id="SignalP"/>
    </source>
</evidence>
<dbReference type="Proteomes" id="UP000664779">
    <property type="component" value="Unassembled WGS sequence"/>
</dbReference>
<dbReference type="CDD" id="cd13604">
    <property type="entry name" value="PBP2_TRAP_ketoacid_lactate_like"/>
    <property type="match status" value="1"/>
</dbReference>
<evidence type="ECO:0000313" key="3">
    <source>
        <dbReference type="EMBL" id="MBO0347420.1"/>
    </source>
</evidence>
<dbReference type="Pfam" id="PF03480">
    <property type="entry name" value="DctP"/>
    <property type="match status" value="1"/>
</dbReference>
<keyword evidence="1 2" id="KW-0732">Signal</keyword>
<evidence type="ECO:0000256" key="1">
    <source>
        <dbReference type="ARBA" id="ARBA00022729"/>
    </source>
</evidence>
<keyword evidence="4" id="KW-1185">Reference proteome</keyword>
<organism evidence="3 4">
    <name type="scientific">Roseibium limicola</name>
    <dbReference type="NCBI Taxonomy" id="2816037"/>
    <lineage>
        <taxon>Bacteria</taxon>
        <taxon>Pseudomonadati</taxon>
        <taxon>Pseudomonadota</taxon>
        <taxon>Alphaproteobacteria</taxon>
        <taxon>Hyphomicrobiales</taxon>
        <taxon>Stappiaceae</taxon>
        <taxon>Roseibium</taxon>
    </lineage>
</organism>
<proteinExistence type="predicted"/>
<gene>
    <name evidence="3" type="ORF">J0X15_19475</name>
</gene>
<dbReference type="GO" id="GO:0055085">
    <property type="term" value="P:transmembrane transport"/>
    <property type="evidence" value="ECO:0007669"/>
    <property type="project" value="InterPro"/>
</dbReference>
<reference evidence="3" key="1">
    <citation type="submission" date="2021-03" db="EMBL/GenBank/DDBJ databases">
        <title>Roseibium sp. CAU 1637 isolated from Incheon.</title>
        <authorList>
            <person name="Kim W."/>
        </authorList>
    </citation>
    <scope>NUCLEOTIDE SEQUENCE</scope>
    <source>
        <strain evidence="3">CAU 1637</strain>
    </source>
</reference>